<keyword evidence="2" id="KW-1185">Reference proteome</keyword>
<dbReference type="Proteomes" id="UP000326903">
    <property type="component" value="Unassembled WGS sequence"/>
</dbReference>
<gene>
    <name evidence="1" type="ORF">FW778_17160</name>
</gene>
<organism evidence="1 2">
    <name type="scientific">Ginsengibacter hankyongi</name>
    <dbReference type="NCBI Taxonomy" id="2607284"/>
    <lineage>
        <taxon>Bacteria</taxon>
        <taxon>Pseudomonadati</taxon>
        <taxon>Bacteroidota</taxon>
        <taxon>Chitinophagia</taxon>
        <taxon>Chitinophagales</taxon>
        <taxon>Chitinophagaceae</taxon>
        <taxon>Ginsengibacter</taxon>
    </lineage>
</organism>
<name>A0A5J5IE85_9BACT</name>
<protein>
    <submittedName>
        <fullName evidence="1">Uncharacterized protein</fullName>
    </submittedName>
</protein>
<dbReference type="AlphaFoldDB" id="A0A5J5IE85"/>
<accession>A0A5J5IE85</accession>
<reference evidence="1 2" key="1">
    <citation type="submission" date="2019-09" db="EMBL/GenBank/DDBJ databases">
        <title>Draft genome sequence of Ginsengibacter sp. BR5-29.</title>
        <authorList>
            <person name="Im W.-T."/>
        </authorList>
    </citation>
    <scope>NUCLEOTIDE SEQUENCE [LARGE SCALE GENOMIC DNA]</scope>
    <source>
        <strain evidence="1 2">BR5-29</strain>
    </source>
</reference>
<evidence type="ECO:0000313" key="2">
    <source>
        <dbReference type="Proteomes" id="UP000326903"/>
    </source>
</evidence>
<dbReference type="EMBL" id="VYQF01000006">
    <property type="protein sequence ID" value="KAA9037158.1"/>
    <property type="molecule type" value="Genomic_DNA"/>
</dbReference>
<comment type="caution">
    <text evidence="1">The sequence shown here is derived from an EMBL/GenBank/DDBJ whole genome shotgun (WGS) entry which is preliminary data.</text>
</comment>
<proteinExistence type="predicted"/>
<dbReference type="RefSeq" id="WP_150416077.1">
    <property type="nucleotide sequence ID" value="NZ_VYQF01000006.1"/>
</dbReference>
<evidence type="ECO:0000313" key="1">
    <source>
        <dbReference type="EMBL" id="KAA9037158.1"/>
    </source>
</evidence>
<sequence length="74" mass="8780">MTTVKSLKVFKYQVAKLARQKDANLYHCYCYGNIFRIATAKKVMDFDFTDFKSEERIIHFMMIAIAILKKHLNK</sequence>